<dbReference type="SUPFAM" id="SSF50978">
    <property type="entry name" value="WD40 repeat-like"/>
    <property type="match status" value="1"/>
</dbReference>
<dbReference type="STRING" id="946122.A0A0C2WG61"/>
<dbReference type="AlphaFoldDB" id="A0A0C2WG61"/>
<dbReference type="PANTHER" id="PTHR19879">
    <property type="entry name" value="TRANSCRIPTION INITIATION FACTOR TFIID"/>
    <property type="match status" value="1"/>
</dbReference>
<dbReference type="InterPro" id="IPR001680">
    <property type="entry name" value="WD40_rpt"/>
</dbReference>
<dbReference type="InParanoid" id="A0A0C2WG61"/>
<keyword evidence="2" id="KW-0677">Repeat</keyword>
<proteinExistence type="predicted"/>
<keyword evidence="1 3" id="KW-0853">WD repeat</keyword>
<feature type="repeat" description="WD" evidence="3">
    <location>
        <begin position="139"/>
        <end position="171"/>
    </location>
</feature>
<dbReference type="InterPro" id="IPR020472">
    <property type="entry name" value="WD40_PAC1"/>
</dbReference>
<feature type="non-terminal residue" evidence="4">
    <location>
        <position position="181"/>
    </location>
</feature>
<evidence type="ECO:0000256" key="3">
    <source>
        <dbReference type="PROSITE-ProRule" id="PRU00221"/>
    </source>
</evidence>
<dbReference type="Proteomes" id="UP000054549">
    <property type="component" value="Unassembled WGS sequence"/>
</dbReference>
<dbReference type="Pfam" id="PF00400">
    <property type="entry name" value="WD40"/>
    <property type="match status" value="3"/>
</dbReference>
<organism evidence="4 5">
    <name type="scientific">Amanita muscaria (strain Koide BX008)</name>
    <dbReference type="NCBI Taxonomy" id="946122"/>
    <lineage>
        <taxon>Eukaryota</taxon>
        <taxon>Fungi</taxon>
        <taxon>Dikarya</taxon>
        <taxon>Basidiomycota</taxon>
        <taxon>Agaricomycotina</taxon>
        <taxon>Agaricomycetes</taxon>
        <taxon>Agaricomycetidae</taxon>
        <taxon>Agaricales</taxon>
        <taxon>Pluteineae</taxon>
        <taxon>Amanitaceae</taxon>
        <taxon>Amanita</taxon>
    </lineage>
</organism>
<sequence length="181" mass="19479">ALSSESSRVAAGLSDGTVWLWDSGNAELIDRFDGSGYKTSLPLAFSPDCTRLAIMDIVGEIDGNVNLWDIRGIDASSPPSKGNATPVAALALSRDGLRLAYGFKDGTVELWETSPTKRRIDPLAPLSEMEKFLYGIFRQSRHTKSVQALAFDPDGRLFASGSNDGTIKLWNGGDGALRETL</sequence>
<gene>
    <name evidence="4" type="ORF">M378DRAFT_45558</name>
</gene>
<dbReference type="Gene3D" id="2.130.10.10">
    <property type="entry name" value="YVTN repeat-like/Quinoprotein amine dehydrogenase"/>
    <property type="match status" value="2"/>
</dbReference>
<dbReference type="InterPro" id="IPR015943">
    <property type="entry name" value="WD40/YVTN_repeat-like_dom_sf"/>
</dbReference>
<dbReference type="InterPro" id="IPR036322">
    <property type="entry name" value="WD40_repeat_dom_sf"/>
</dbReference>
<evidence type="ECO:0000256" key="1">
    <source>
        <dbReference type="ARBA" id="ARBA00022574"/>
    </source>
</evidence>
<dbReference type="SMART" id="SM00320">
    <property type="entry name" value="WD40"/>
    <property type="match status" value="2"/>
</dbReference>
<keyword evidence="5" id="KW-1185">Reference proteome</keyword>
<feature type="repeat" description="WD" evidence="3">
    <location>
        <begin position="80"/>
        <end position="112"/>
    </location>
</feature>
<dbReference type="HOGENOM" id="CLU_000288_57_21_1"/>
<feature type="repeat" description="WD" evidence="3">
    <location>
        <begin position="1"/>
        <end position="31"/>
    </location>
</feature>
<dbReference type="PROSITE" id="PS50294">
    <property type="entry name" value="WD_REPEATS_REGION"/>
    <property type="match status" value="1"/>
</dbReference>
<feature type="non-terminal residue" evidence="4">
    <location>
        <position position="1"/>
    </location>
</feature>
<dbReference type="OrthoDB" id="3027122at2759"/>
<protein>
    <submittedName>
        <fullName evidence="4">Uncharacterized protein</fullName>
    </submittedName>
</protein>
<evidence type="ECO:0000256" key="2">
    <source>
        <dbReference type="ARBA" id="ARBA00022737"/>
    </source>
</evidence>
<accession>A0A0C2WG61</accession>
<evidence type="ECO:0000313" key="4">
    <source>
        <dbReference type="EMBL" id="KIL55591.1"/>
    </source>
</evidence>
<dbReference type="PRINTS" id="PR00320">
    <property type="entry name" value="GPROTEINBRPT"/>
</dbReference>
<dbReference type="PROSITE" id="PS50082">
    <property type="entry name" value="WD_REPEATS_2"/>
    <property type="match status" value="3"/>
</dbReference>
<dbReference type="EMBL" id="KN818495">
    <property type="protein sequence ID" value="KIL55591.1"/>
    <property type="molecule type" value="Genomic_DNA"/>
</dbReference>
<reference evidence="4 5" key="1">
    <citation type="submission" date="2014-04" db="EMBL/GenBank/DDBJ databases">
        <title>Evolutionary Origins and Diversification of the Mycorrhizal Mutualists.</title>
        <authorList>
            <consortium name="DOE Joint Genome Institute"/>
            <consortium name="Mycorrhizal Genomics Consortium"/>
            <person name="Kohler A."/>
            <person name="Kuo A."/>
            <person name="Nagy L.G."/>
            <person name="Floudas D."/>
            <person name="Copeland A."/>
            <person name="Barry K.W."/>
            <person name="Cichocki N."/>
            <person name="Veneault-Fourrey C."/>
            <person name="LaButti K."/>
            <person name="Lindquist E.A."/>
            <person name="Lipzen A."/>
            <person name="Lundell T."/>
            <person name="Morin E."/>
            <person name="Murat C."/>
            <person name="Riley R."/>
            <person name="Ohm R."/>
            <person name="Sun H."/>
            <person name="Tunlid A."/>
            <person name="Henrissat B."/>
            <person name="Grigoriev I.V."/>
            <person name="Hibbett D.S."/>
            <person name="Martin F."/>
        </authorList>
    </citation>
    <scope>NUCLEOTIDE SEQUENCE [LARGE SCALE GENOMIC DNA]</scope>
    <source>
        <strain evidence="4 5">Koide BX008</strain>
    </source>
</reference>
<dbReference type="PANTHER" id="PTHR19879:SF9">
    <property type="entry name" value="TRANSCRIPTION INITIATION FACTOR TFIID SUBUNIT 5"/>
    <property type="match status" value="1"/>
</dbReference>
<evidence type="ECO:0000313" key="5">
    <source>
        <dbReference type="Proteomes" id="UP000054549"/>
    </source>
</evidence>
<name>A0A0C2WG61_AMAMK</name>